<dbReference type="EMBL" id="BOOA01000088">
    <property type="protein sequence ID" value="GIH28636.1"/>
    <property type="molecule type" value="Genomic_DNA"/>
</dbReference>
<proteinExistence type="predicted"/>
<organism evidence="3 4">
    <name type="scientific">Acrocarpospora phusangensis</name>
    <dbReference type="NCBI Taxonomy" id="1070424"/>
    <lineage>
        <taxon>Bacteria</taxon>
        <taxon>Bacillati</taxon>
        <taxon>Actinomycetota</taxon>
        <taxon>Actinomycetes</taxon>
        <taxon>Streptosporangiales</taxon>
        <taxon>Streptosporangiaceae</taxon>
        <taxon>Acrocarpospora</taxon>
    </lineage>
</organism>
<dbReference type="PANTHER" id="PTHR10098">
    <property type="entry name" value="RAPSYN-RELATED"/>
    <property type="match status" value="1"/>
</dbReference>
<protein>
    <recommendedName>
        <fullName evidence="2">CHAT domain-containing protein</fullName>
    </recommendedName>
</protein>
<feature type="region of interest" description="Disordered" evidence="1">
    <location>
        <begin position="477"/>
        <end position="497"/>
    </location>
</feature>
<dbReference type="Proteomes" id="UP000640052">
    <property type="component" value="Unassembled WGS sequence"/>
</dbReference>
<comment type="caution">
    <text evidence="3">The sequence shown here is derived from an EMBL/GenBank/DDBJ whole genome shotgun (WGS) entry which is preliminary data.</text>
</comment>
<dbReference type="InterPro" id="IPR024983">
    <property type="entry name" value="CHAT_dom"/>
</dbReference>
<evidence type="ECO:0000313" key="3">
    <source>
        <dbReference type="EMBL" id="GIH28636.1"/>
    </source>
</evidence>
<dbReference type="Pfam" id="PF12770">
    <property type="entry name" value="CHAT"/>
    <property type="match status" value="1"/>
</dbReference>
<name>A0A919UNL4_9ACTN</name>
<sequence length="969" mass="103164">MEPGSLTWVVVEDEDADVTVDGTGIAVTLGPLHAPIAPPMWWRTTHSPMGIGFDLPVQADTGTAHLAVNGSALQGKITLSGTTLTGHPTHYEATITATSVDDAPLLDRSSPISRNIATTAGGNERAVRLQDSRGVDMAPGAAKGDEHLDLPATVADPPAAGPSATLTGLPEMDVNHPATVVGTAHASAPPSPDERINAPGMECDRTTGIHVMRGGQSAGLRGVSSEERAGFASPGHGSAGLVGMDGLAEDAVKGEVTLSGNEDDPNDELRRKIAHWDDELRRAAGDEEPSEADADSVFARMRVLDQRISRNFVENDLAAMMAGLRDATALRREISFGELVTGAWERFLRDTGDTLAFDRQMVEALAAMSSGRLSLLLADSATDLDTSIELLSGLDRTPPDLDAFSGEVSSAAGELDRLATRLHEQIAKALAADLHIIDDNHPLRSARDDLLTLLASAGSPEDLDLREQHWERDLATAIQPTPGHSEVTEPASADSRFTGSASLGAEEAAVVLLVKNVAVVLVGAVARVEHCHEQLRRLDPVGNATFVRASNADAIARLGRYVERWRGRLESDWERILMMEEARELHGQLVGTMLDLGAPIDALAASEMARARAFADLMTGRKAAPALTPARMEALLADYESPIVEYFRFGDRLIIFVTDLDGRVHTVDQHVDHLALRALAGELQHWFRVTKVDDVRTRELLRALGEILWDPIAHLLPTDPDIAVTLVPHDELLSVPLHALIDAEGRYLVERHTTTVLPAASILPPLLARRTGMGKPTRICALVDPEPMPVGYRPLPILRGGFRVVSELFAEAEIHAGADATEDALVAGASRGPGVLCLATHAEALPSDPMASFVALASGKLTADVVHGMELPVALVVLAACETGGGQVTGDGVIGLSRAFLSAGPVAVLMTLWPVVERDSLRVLRRFHETHLNTPLGTAQALREAQCSMIAGSAAPRSWAAFTLFGLAR</sequence>
<reference evidence="3" key="1">
    <citation type="submission" date="2021-01" db="EMBL/GenBank/DDBJ databases">
        <title>Whole genome shotgun sequence of Acrocarpospora phusangensis NBRC 108782.</title>
        <authorList>
            <person name="Komaki H."/>
            <person name="Tamura T."/>
        </authorList>
    </citation>
    <scope>NUCLEOTIDE SEQUENCE</scope>
    <source>
        <strain evidence="3">NBRC 108782</strain>
    </source>
</reference>
<evidence type="ECO:0000256" key="1">
    <source>
        <dbReference type="SAM" id="MobiDB-lite"/>
    </source>
</evidence>
<keyword evidence="4" id="KW-1185">Reference proteome</keyword>
<accession>A0A919UNL4</accession>
<dbReference type="AlphaFoldDB" id="A0A919UNL4"/>
<feature type="domain" description="CHAT" evidence="2">
    <location>
        <begin position="699"/>
        <end position="966"/>
    </location>
</feature>
<evidence type="ECO:0000313" key="4">
    <source>
        <dbReference type="Proteomes" id="UP000640052"/>
    </source>
</evidence>
<dbReference type="PANTHER" id="PTHR10098:SF108">
    <property type="entry name" value="TETRATRICOPEPTIDE REPEAT PROTEIN 28"/>
    <property type="match status" value="1"/>
</dbReference>
<evidence type="ECO:0000259" key="2">
    <source>
        <dbReference type="Pfam" id="PF12770"/>
    </source>
</evidence>
<gene>
    <name evidence="3" type="ORF">Aph01nite_69460</name>
</gene>